<dbReference type="InterPro" id="IPR050952">
    <property type="entry name" value="TRIM-NHL_E3_ligases"/>
</dbReference>
<feature type="domain" description="LysM" evidence="2">
    <location>
        <begin position="666"/>
        <end position="713"/>
    </location>
</feature>
<feature type="region of interest" description="Disordered" evidence="1">
    <location>
        <begin position="1"/>
        <end position="23"/>
    </location>
</feature>
<dbReference type="Gene3D" id="3.10.350.10">
    <property type="entry name" value="LysM domain"/>
    <property type="match status" value="1"/>
</dbReference>
<evidence type="ECO:0000256" key="1">
    <source>
        <dbReference type="SAM" id="MobiDB-lite"/>
    </source>
</evidence>
<gene>
    <name evidence="3" type="ORF">GCM10010211_36830</name>
</gene>
<comment type="caution">
    <text evidence="3">The sequence shown here is derived from an EMBL/GenBank/DDBJ whole genome shotgun (WGS) entry which is preliminary data.</text>
</comment>
<dbReference type="CDD" id="cd00118">
    <property type="entry name" value="LysM"/>
    <property type="match status" value="1"/>
</dbReference>
<dbReference type="PROSITE" id="PS51782">
    <property type="entry name" value="LYSM"/>
    <property type="match status" value="1"/>
</dbReference>
<proteinExistence type="predicted"/>
<dbReference type="PANTHER" id="PTHR24104">
    <property type="entry name" value="E3 UBIQUITIN-PROTEIN LIGASE NHLRC1-RELATED"/>
    <property type="match status" value="1"/>
</dbReference>
<dbReference type="PANTHER" id="PTHR24104:SF25">
    <property type="entry name" value="PROTEIN LIN-41"/>
    <property type="match status" value="1"/>
</dbReference>
<evidence type="ECO:0000259" key="2">
    <source>
        <dbReference type="PROSITE" id="PS51782"/>
    </source>
</evidence>
<reference evidence="4" key="1">
    <citation type="journal article" date="2019" name="Int. J. Syst. Evol. Microbiol.">
        <title>The Global Catalogue of Microorganisms (GCM) 10K type strain sequencing project: providing services to taxonomists for standard genome sequencing and annotation.</title>
        <authorList>
            <consortium name="The Broad Institute Genomics Platform"/>
            <consortium name="The Broad Institute Genome Sequencing Center for Infectious Disease"/>
            <person name="Wu L."/>
            <person name="Ma J."/>
        </authorList>
    </citation>
    <scope>NUCLEOTIDE SEQUENCE [LARGE SCALE GENOMIC DNA]</scope>
    <source>
        <strain evidence="4">JCM 3399</strain>
    </source>
</reference>
<dbReference type="SUPFAM" id="SSF54106">
    <property type="entry name" value="LysM domain"/>
    <property type="match status" value="1"/>
</dbReference>
<dbReference type="Pfam" id="PF01476">
    <property type="entry name" value="LysM"/>
    <property type="match status" value="1"/>
</dbReference>
<dbReference type="EMBL" id="BMRP01000012">
    <property type="protein sequence ID" value="GGU68191.1"/>
    <property type="molecule type" value="Genomic_DNA"/>
</dbReference>
<dbReference type="SMART" id="SM00257">
    <property type="entry name" value="LysM"/>
    <property type="match status" value="1"/>
</dbReference>
<sequence length="714" mass="72951">MSTSGIPTRRPAHVTARRARRRPRPWQLASAAVALGAVCIPTAPIGAATSPLHGTVTGAGKPLRGVRVTLFAGSRTGVRELGRATTDGSGSFTLSTTRPAAGVLYVEAAGGDGQRLRLRSVVGVGDGGGVPARSVDTVTVNELTTVATAYAMAQFSDRRGIAGPGPGLQNAAATSFNLADPATGRPGGAVTADSANSETLATLNTLADMVSVCATGTPRCAELLRLATPRGGTAPADTVQAVLNLVHHPTLSPAALHALAGGAKVFAPGLSTPPAAWILALRHTAADLYAPGRIGFDAQGNAWASNNWLPGTRQSNPFVTVLDPAGRPALGSPIRGGGMDGGAWGLAVDPNGSVWVPSYGGNAMAKYAADGVPLSPSTGWRNGGLVRPQGVAVDQRGNLWIANSYGLKGAAGLGSLVVYPHGNPAKAFTITDPAFNHPFALQIDGRGRAWVTNSHISFAQLMETRQTGSPGPVGGSVTVLGPDFRPIRTIHNSALQGPVGLALDSKGNAWVAGLFSSAITEIRPDGTVAGVYPLPRRVLPWSVAVDGQDRVWVAGFGNSSVSLLCGTNTAACPPGAATGTVLSPPVGLRNKAIQHLTAVQIDASGNVWLANNWSKLLPPTGGEGLVQLVGLATPVCTPLTPLPVRPSSTGCSPGTAVAGPPTGSADHYTVRRGDTLTRIGHTHGESWLTLYRSNTAVLGPDPHRLRPGQRLTLP</sequence>
<dbReference type="Proteomes" id="UP000654471">
    <property type="component" value="Unassembled WGS sequence"/>
</dbReference>
<protein>
    <recommendedName>
        <fullName evidence="2">LysM domain-containing protein</fullName>
    </recommendedName>
</protein>
<accession>A0ABQ2V4H6</accession>
<feature type="region of interest" description="Disordered" evidence="1">
    <location>
        <begin position="648"/>
        <end position="667"/>
    </location>
</feature>
<keyword evidence="4" id="KW-1185">Reference proteome</keyword>
<dbReference type="InterPro" id="IPR018392">
    <property type="entry name" value="LysM"/>
</dbReference>
<name>A0ABQ2V4H6_9ACTN</name>
<dbReference type="InterPro" id="IPR036779">
    <property type="entry name" value="LysM_dom_sf"/>
</dbReference>
<dbReference type="Gene3D" id="2.120.10.30">
    <property type="entry name" value="TolB, C-terminal domain"/>
    <property type="match status" value="2"/>
</dbReference>
<evidence type="ECO:0000313" key="3">
    <source>
        <dbReference type="EMBL" id="GGU68191.1"/>
    </source>
</evidence>
<organism evidence="3 4">
    <name type="scientific">Streptomyces albospinus</name>
    <dbReference type="NCBI Taxonomy" id="285515"/>
    <lineage>
        <taxon>Bacteria</taxon>
        <taxon>Bacillati</taxon>
        <taxon>Actinomycetota</taxon>
        <taxon>Actinomycetes</taxon>
        <taxon>Kitasatosporales</taxon>
        <taxon>Streptomycetaceae</taxon>
        <taxon>Streptomyces</taxon>
    </lineage>
</organism>
<dbReference type="CDD" id="cd05819">
    <property type="entry name" value="NHL"/>
    <property type="match status" value="1"/>
</dbReference>
<dbReference type="SUPFAM" id="SSF101898">
    <property type="entry name" value="NHL repeat"/>
    <property type="match status" value="1"/>
</dbReference>
<feature type="compositionally biased region" description="Basic residues" evidence="1">
    <location>
        <begin position="10"/>
        <end position="23"/>
    </location>
</feature>
<dbReference type="InterPro" id="IPR011042">
    <property type="entry name" value="6-blade_b-propeller_TolB-like"/>
</dbReference>
<dbReference type="RefSeq" id="WP_189301302.1">
    <property type="nucleotide sequence ID" value="NZ_BMRP01000012.1"/>
</dbReference>
<evidence type="ECO:0000313" key="4">
    <source>
        <dbReference type="Proteomes" id="UP000654471"/>
    </source>
</evidence>